<dbReference type="STRING" id="520822.A0A195BP53"/>
<protein>
    <recommendedName>
        <fullName evidence="3">DDE-1 domain-containing protein</fullName>
    </recommendedName>
</protein>
<keyword evidence="2" id="KW-1185">Reference proteome</keyword>
<sequence>MPFYMQLLKAAFTEDNLIRISSQFPSRSFFEFISNNFYQWLVSNNIKFPIVLYIDGHSSHLTLPLLKFCRSVPIELIALLKNEGKFIGKEIFALVLEKANNKINLTFESMCPLIIKLPIMSMIVPPMNRRTANIIAFHGIFIGGLTN</sequence>
<dbReference type="Proteomes" id="UP000078540">
    <property type="component" value="Unassembled WGS sequence"/>
</dbReference>
<gene>
    <name evidence="1" type="ORF">ALC53_03563</name>
</gene>
<accession>A0A195BP53</accession>
<organism evidence="1 2">
    <name type="scientific">Atta colombica</name>
    <dbReference type="NCBI Taxonomy" id="520822"/>
    <lineage>
        <taxon>Eukaryota</taxon>
        <taxon>Metazoa</taxon>
        <taxon>Ecdysozoa</taxon>
        <taxon>Arthropoda</taxon>
        <taxon>Hexapoda</taxon>
        <taxon>Insecta</taxon>
        <taxon>Pterygota</taxon>
        <taxon>Neoptera</taxon>
        <taxon>Endopterygota</taxon>
        <taxon>Hymenoptera</taxon>
        <taxon>Apocrita</taxon>
        <taxon>Aculeata</taxon>
        <taxon>Formicoidea</taxon>
        <taxon>Formicidae</taxon>
        <taxon>Myrmicinae</taxon>
        <taxon>Atta</taxon>
    </lineage>
</organism>
<evidence type="ECO:0008006" key="3">
    <source>
        <dbReference type="Google" id="ProtNLM"/>
    </source>
</evidence>
<proteinExistence type="predicted"/>
<evidence type="ECO:0000313" key="2">
    <source>
        <dbReference type="Proteomes" id="UP000078540"/>
    </source>
</evidence>
<dbReference type="EMBL" id="KQ976433">
    <property type="protein sequence ID" value="KYM87376.1"/>
    <property type="molecule type" value="Genomic_DNA"/>
</dbReference>
<evidence type="ECO:0000313" key="1">
    <source>
        <dbReference type="EMBL" id="KYM87376.1"/>
    </source>
</evidence>
<reference evidence="1 2" key="1">
    <citation type="submission" date="2015-09" db="EMBL/GenBank/DDBJ databases">
        <title>Atta colombica WGS genome.</title>
        <authorList>
            <person name="Nygaard S."/>
            <person name="Hu H."/>
            <person name="Boomsma J."/>
            <person name="Zhang G."/>
        </authorList>
    </citation>
    <scope>NUCLEOTIDE SEQUENCE [LARGE SCALE GENOMIC DNA]</scope>
    <source>
        <strain evidence="1">Treedump-2</strain>
        <tissue evidence="1">Whole body</tissue>
    </source>
</reference>
<name>A0A195BP53_9HYME</name>
<dbReference type="AlphaFoldDB" id="A0A195BP53"/>